<protein>
    <submittedName>
        <fullName evidence="1">Uncharacterized protein</fullName>
    </submittedName>
</protein>
<gene>
    <name evidence="1" type="ORF">GCM10008119_28660</name>
</gene>
<comment type="caution">
    <text evidence="1">The sequence shown here is derived from an EMBL/GenBank/DDBJ whole genome shotgun (WGS) entry which is preliminary data.</text>
</comment>
<evidence type="ECO:0000313" key="2">
    <source>
        <dbReference type="Proteomes" id="UP000645390"/>
    </source>
</evidence>
<organism evidence="1 2">
    <name type="scientific">Pedobacter mendelii</name>
    <dbReference type="NCBI Taxonomy" id="1908240"/>
    <lineage>
        <taxon>Bacteria</taxon>
        <taxon>Pseudomonadati</taxon>
        <taxon>Bacteroidota</taxon>
        <taxon>Sphingobacteriia</taxon>
        <taxon>Sphingobacteriales</taxon>
        <taxon>Sphingobacteriaceae</taxon>
        <taxon>Pedobacter</taxon>
    </lineage>
</organism>
<dbReference type="EMBL" id="BMDJ01000009">
    <property type="protein sequence ID" value="GGI27641.1"/>
    <property type="molecule type" value="Genomic_DNA"/>
</dbReference>
<accession>A0ABQ2BM30</accession>
<sequence length="67" mass="7612">MAEGIESPPTSSTTLPLIFPLSTAKTFKAFSTKKEVIKKISKCFFKGLDFLKKRHFENIQNAFIVLF</sequence>
<keyword evidence="2" id="KW-1185">Reference proteome</keyword>
<dbReference type="Proteomes" id="UP000645390">
    <property type="component" value="Unassembled WGS sequence"/>
</dbReference>
<proteinExistence type="predicted"/>
<reference evidence="2" key="1">
    <citation type="journal article" date="2019" name="Int. J. Syst. Evol. Microbiol.">
        <title>The Global Catalogue of Microorganisms (GCM) 10K type strain sequencing project: providing services to taxonomists for standard genome sequencing and annotation.</title>
        <authorList>
            <consortium name="The Broad Institute Genomics Platform"/>
            <consortium name="The Broad Institute Genome Sequencing Center for Infectious Disease"/>
            <person name="Wu L."/>
            <person name="Ma J."/>
        </authorList>
    </citation>
    <scope>NUCLEOTIDE SEQUENCE [LARGE SCALE GENOMIC DNA]</scope>
    <source>
        <strain evidence="2">CCM 8939</strain>
    </source>
</reference>
<evidence type="ECO:0000313" key="1">
    <source>
        <dbReference type="EMBL" id="GGI27641.1"/>
    </source>
</evidence>
<name>A0ABQ2BM30_9SPHI</name>